<dbReference type="AlphaFoldDB" id="A0AAW0G266"/>
<protein>
    <submittedName>
        <fullName evidence="10">Uncharacterized protein</fullName>
    </submittedName>
</protein>
<keyword evidence="5" id="KW-0571">Peptide transport</keyword>
<name>A0AAW0G266_9APHY</name>
<dbReference type="InterPro" id="IPR004813">
    <property type="entry name" value="OPT"/>
</dbReference>
<feature type="transmembrane region" description="Helical" evidence="9">
    <location>
        <begin position="205"/>
        <end position="225"/>
    </location>
</feature>
<keyword evidence="6" id="KW-0653">Protein transport</keyword>
<feature type="transmembrane region" description="Helical" evidence="9">
    <location>
        <begin position="28"/>
        <end position="48"/>
    </location>
</feature>
<evidence type="ECO:0000313" key="11">
    <source>
        <dbReference type="Proteomes" id="UP001385951"/>
    </source>
</evidence>
<evidence type="ECO:0000256" key="2">
    <source>
        <dbReference type="ARBA" id="ARBA00008807"/>
    </source>
</evidence>
<keyword evidence="7 9" id="KW-1133">Transmembrane helix</keyword>
<evidence type="ECO:0000313" key="10">
    <source>
        <dbReference type="EMBL" id="KAK7685220.1"/>
    </source>
</evidence>
<gene>
    <name evidence="10" type="ORF">QCA50_011583</name>
</gene>
<evidence type="ECO:0000256" key="7">
    <source>
        <dbReference type="ARBA" id="ARBA00022989"/>
    </source>
</evidence>
<dbReference type="Pfam" id="PF03169">
    <property type="entry name" value="OPT"/>
    <property type="match status" value="1"/>
</dbReference>
<reference evidence="10 11" key="1">
    <citation type="submission" date="2022-09" db="EMBL/GenBank/DDBJ databases">
        <authorList>
            <person name="Palmer J.M."/>
        </authorList>
    </citation>
    <scope>NUCLEOTIDE SEQUENCE [LARGE SCALE GENOMIC DNA]</scope>
    <source>
        <strain evidence="10 11">DSM 7382</strain>
    </source>
</reference>
<sequence length="354" mass="40009">MIQAKRSMNEQPDIHARLMSRYPQVPEWWYGVVFVTMFAFGTVSIELWETDFPVWALVVALGVSFLYTIPIGMIQAITNQQIALNVISELVVGYMLPGRPVAMMLFKTWGYITMAQALTFTSDFKLGHYMKIPPRPMFWAQIIASIVGLTVQLGVQTWMFANIPDLCKEDQPNGFTCPGTQVFGTASIIWGVIGPARQFSKGQIYYGLVFFFLLGAIMPIAGYLIQRRWPLSFAKYVNFPVIFNGVSYIPPANANNYVPWALVGFIFNYVIRRRHFLWWTKYNYVLSAALDSGVAISMVLIYFCLQFPMNGTIGANTIQTWWGNEGFTNTADGRATPLRRLSEGELFGPAPGSW</sequence>
<feature type="transmembrane region" description="Helical" evidence="9">
    <location>
        <begin position="138"/>
        <end position="161"/>
    </location>
</feature>
<dbReference type="PANTHER" id="PTHR22601">
    <property type="entry name" value="ISP4 LIKE PROTEIN"/>
    <property type="match status" value="1"/>
</dbReference>
<feature type="transmembrane region" description="Helical" evidence="9">
    <location>
        <begin position="54"/>
        <end position="74"/>
    </location>
</feature>
<feature type="transmembrane region" description="Helical" evidence="9">
    <location>
        <begin position="283"/>
        <end position="303"/>
    </location>
</feature>
<keyword evidence="8 9" id="KW-0472">Membrane</keyword>
<comment type="subcellular location">
    <subcellularLocation>
        <location evidence="1">Membrane</location>
        <topology evidence="1">Multi-pass membrane protein</topology>
    </subcellularLocation>
</comment>
<evidence type="ECO:0000256" key="1">
    <source>
        <dbReference type="ARBA" id="ARBA00004141"/>
    </source>
</evidence>
<dbReference type="Proteomes" id="UP001385951">
    <property type="component" value="Unassembled WGS sequence"/>
</dbReference>
<dbReference type="GO" id="GO:0015031">
    <property type="term" value="P:protein transport"/>
    <property type="evidence" value="ECO:0007669"/>
    <property type="project" value="UniProtKB-KW"/>
</dbReference>
<accession>A0AAW0G266</accession>
<feature type="transmembrane region" description="Helical" evidence="9">
    <location>
        <begin position="254"/>
        <end position="271"/>
    </location>
</feature>
<comment type="caution">
    <text evidence="10">The sequence shown here is derived from an EMBL/GenBank/DDBJ whole genome shotgun (WGS) entry which is preliminary data.</text>
</comment>
<evidence type="ECO:0000256" key="8">
    <source>
        <dbReference type="ARBA" id="ARBA00023136"/>
    </source>
</evidence>
<proteinExistence type="inferred from homology"/>
<evidence type="ECO:0000256" key="9">
    <source>
        <dbReference type="SAM" id="Phobius"/>
    </source>
</evidence>
<comment type="similarity">
    <text evidence="2">Belongs to the oligopeptide OPT transporter family.</text>
</comment>
<evidence type="ECO:0000256" key="6">
    <source>
        <dbReference type="ARBA" id="ARBA00022927"/>
    </source>
</evidence>
<dbReference type="GO" id="GO:0016020">
    <property type="term" value="C:membrane"/>
    <property type="evidence" value="ECO:0007669"/>
    <property type="project" value="UniProtKB-SubCell"/>
</dbReference>
<dbReference type="GO" id="GO:0035673">
    <property type="term" value="F:oligopeptide transmembrane transporter activity"/>
    <property type="evidence" value="ECO:0007669"/>
    <property type="project" value="InterPro"/>
</dbReference>
<dbReference type="NCBIfam" id="TIGR00728">
    <property type="entry name" value="OPT_sfam"/>
    <property type="match status" value="1"/>
</dbReference>
<dbReference type="EMBL" id="JASBNA010000021">
    <property type="protein sequence ID" value="KAK7685220.1"/>
    <property type="molecule type" value="Genomic_DNA"/>
</dbReference>
<keyword evidence="11" id="KW-1185">Reference proteome</keyword>
<feature type="transmembrane region" description="Helical" evidence="9">
    <location>
        <begin position="173"/>
        <end position="193"/>
    </location>
</feature>
<dbReference type="InterPro" id="IPR004648">
    <property type="entry name" value="Oligpept_transpt"/>
</dbReference>
<evidence type="ECO:0000256" key="3">
    <source>
        <dbReference type="ARBA" id="ARBA00022448"/>
    </source>
</evidence>
<evidence type="ECO:0000256" key="5">
    <source>
        <dbReference type="ARBA" id="ARBA00022856"/>
    </source>
</evidence>
<evidence type="ECO:0000256" key="4">
    <source>
        <dbReference type="ARBA" id="ARBA00022692"/>
    </source>
</evidence>
<keyword evidence="4 9" id="KW-0812">Transmembrane</keyword>
<keyword evidence="3" id="KW-0813">Transport</keyword>
<organism evidence="10 11">
    <name type="scientific">Cerrena zonata</name>
    <dbReference type="NCBI Taxonomy" id="2478898"/>
    <lineage>
        <taxon>Eukaryota</taxon>
        <taxon>Fungi</taxon>
        <taxon>Dikarya</taxon>
        <taxon>Basidiomycota</taxon>
        <taxon>Agaricomycotina</taxon>
        <taxon>Agaricomycetes</taxon>
        <taxon>Polyporales</taxon>
        <taxon>Cerrenaceae</taxon>
        <taxon>Cerrena</taxon>
    </lineage>
</organism>